<evidence type="ECO:0000313" key="4">
    <source>
        <dbReference type="Proteomes" id="UP000077885"/>
    </source>
</evidence>
<evidence type="ECO:0000256" key="1">
    <source>
        <dbReference type="SAM" id="MobiDB-lite"/>
    </source>
</evidence>
<protein>
    <submittedName>
        <fullName evidence="3">Uncharacterized protein</fullName>
    </submittedName>
</protein>
<comment type="caution">
    <text evidence="3">The sequence shown here is derived from an EMBL/GenBank/DDBJ whole genome shotgun (WGS) entry which is preliminary data.</text>
</comment>
<keyword evidence="2" id="KW-0472">Membrane</keyword>
<evidence type="ECO:0000313" key="3">
    <source>
        <dbReference type="EMBL" id="OAM30030.1"/>
    </source>
</evidence>
<name>A0A1A9RZ71_9NEIS</name>
<dbReference type="EMBL" id="LXSL01000013">
    <property type="protein sequence ID" value="OAM30030.1"/>
    <property type="molecule type" value="Genomic_DNA"/>
</dbReference>
<sequence>MSLKQNINHFRFLMNQGVDLLLLRLQILGIDLSGQAAGLVRMLAAVAVGGVMLLAALISLLFGLDAVLPAQAKAWVFFGLPVLLLLIAWMALARAASGWRQAGFQVASTLADMRRDIDTLRGRSPNHPAPAPQADTEPAE</sequence>
<accession>A0A1A9RZ71</accession>
<feature type="transmembrane region" description="Helical" evidence="2">
    <location>
        <begin position="74"/>
        <end position="92"/>
    </location>
</feature>
<keyword evidence="2" id="KW-1133">Transmembrane helix</keyword>
<keyword evidence="2" id="KW-0812">Transmembrane</keyword>
<dbReference type="InterPro" id="IPR009937">
    <property type="entry name" value="Phage_holin_3_6"/>
</dbReference>
<organism evidence="3 4">
    <name type="scientific">Eikenella longinqua</name>
    <dbReference type="NCBI Taxonomy" id="1795827"/>
    <lineage>
        <taxon>Bacteria</taxon>
        <taxon>Pseudomonadati</taxon>
        <taxon>Pseudomonadota</taxon>
        <taxon>Betaproteobacteria</taxon>
        <taxon>Neisseriales</taxon>
        <taxon>Neisseriaceae</taxon>
        <taxon>Eikenella</taxon>
    </lineage>
</organism>
<dbReference type="Proteomes" id="UP000077885">
    <property type="component" value="Unassembled WGS sequence"/>
</dbReference>
<evidence type="ECO:0000256" key="2">
    <source>
        <dbReference type="SAM" id="Phobius"/>
    </source>
</evidence>
<feature type="region of interest" description="Disordered" evidence="1">
    <location>
        <begin position="120"/>
        <end position="140"/>
    </location>
</feature>
<proteinExistence type="predicted"/>
<keyword evidence="4" id="KW-1185">Reference proteome</keyword>
<gene>
    <name evidence="3" type="ORF">A7P95_03140</name>
</gene>
<dbReference type="AlphaFoldDB" id="A0A1A9RZ71"/>
<reference evidence="4" key="1">
    <citation type="submission" date="2016-05" db="EMBL/GenBank/DDBJ databases">
        <title>Draft genome of Corynebacterium afermentans subsp. afermentans LCDC 88199T.</title>
        <authorList>
            <person name="Bernier A.-M."/>
            <person name="Bernard K."/>
        </authorList>
    </citation>
    <scope>NUCLEOTIDE SEQUENCE [LARGE SCALE GENOMIC DNA]</scope>
    <source>
        <strain evidence="4">NML02-A-017</strain>
    </source>
</reference>
<feature type="transmembrane region" description="Helical" evidence="2">
    <location>
        <begin position="42"/>
        <end position="62"/>
    </location>
</feature>
<dbReference type="RefSeq" id="WP_067591010.1">
    <property type="nucleotide sequence ID" value="NZ_LXSL01000013.1"/>
</dbReference>
<dbReference type="OrthoDB" id="8607388at2"/>
<dbReference type="STRING" id="1795827.A7P95_03140"/>
<dbReference type="Pfam" id="PF07332">
    <property type="entry name" value="Phage_holin_3_6"/>
    <property type="match status" value="1"/>
</dbReference>